<dbReference type="AlphaFoldDB" id="A0A1J7C413"/>
<dbReference type="InterPro" id="IPR036237">
    <property type="entry name" value="Xyl_isomerase-like_sf"/>
</dbReference>
<organism evidence="2 3">
    <name type="scientific">Mangrovactinospora gilvigrisea</name>
    <dbReference type="NCBI Taxonomy" id="1428644"/>
    <lineage>
        <taxon>Bacteria</taxon>
        <taxon>Bacillati</taxon>
        <taxon>Actinomycetota</taxon>
        <taxon>Actinomycetes</taxon>
        <taxon>Kitasatosporales</taxon>
        <taxon>Streptomycetaceae</taxon>
        <taxon>Mangrovactinospora</taxon>
    </lineage>
</organism>
<evidence type="ECO:0000259" key="1">
    <source>
        <dbReference type="Pfam" id="PF01261"/>
    </source>
</evidence>
<keyword evidence="3" id="KW-1185">Reference proteome</keyword>
<dbReference type="Gene3D" id="3.20.20.150">
    <property type="entry name" value="Divalent-metal-dependent TIM barrel enzymes"/>
    <property type="match status" value="1"/>
</dbReference>
<dbReference type="PANTHER" id="PTHR12110:SF41">
    <property type="entry name" value="INOSOSE DEHYDRATASE"/>
    <property type="match status" value="1"/>
</dbReference>
<proteinExistence type="predicted"/>
<accession>A0A1J7C413</accession>
<dbReference type="PANTHER" id="PTHR12110">
    <property type="entry name" value="HYDROXYPYRUVATE ISOMERASE"/>
    <property type="match status" value="1"/>
</dbReference>
<evidence type="ECO:0000313" key="3">
    <source>
        <dbReference type="Proteomes" id="UP000243342"/>
    </source>
</evidence>
<sequence length="291" mass="30009">MNNPARPVRPVVPGICSVTFRELDVPTVVGLTADAGLRAVEWGGDVHVPVGDLAAAGRARALCAEKGVDVASYGSYWRAGDVAGFAAVVRTAAELGAPGIRVWAGEKGSAESSPVERAAVAAALAGGADLAAEHGITVSLEFHRNTLTDTLASARALLDEAAALRPGAELPLCSYWQPDWWTAPTGIGPADAVAELAALGERLTTVHVFSWATDGARLPLAEREELWRAVFRALHAEGAHAGGAPADGAHAGGAARGHYALMEFVAGGDAEVFRKDAATLLGWLEESVNQA</sequence>
<dbReference type="OrthoDB" id="9815124at2"/>
<dbReference type="EMBL" id="MLCF01000102">
    <property type="protein sequence ID" value="OIV36308.1"/>
    <property type="molecule type" value="Genomic_DNA"/>
</dbReference>
<dbReference type="InterPro" id="IPR013022">
    <property type="entry name" value="Xyl_isomerase-like_TIM-brl"/>
</dbReference>
<evidence type="ECO:0000313" key="2">
    <source>
        <dbReference type="EMBL" id="OIV36308.1"/>
    </source>
</evidence>
<protein>
    <recommendedName>
        <fullName evidence="1">Xylose isomerase-like TIM barrel domain-containing protein</fullName>
    </recommendedName>
</protein>
<comment type="caution">
    <text evidence="2">The sequence shown here is derived from an EMBL/GenBank/DDBJ whole genome shotgun (WGS) entry which is preliminary data.</text>
</comment>
<reference evidence="2 3" key="1">
    <citation type="submission" date="2016-10" db="EMBL/GenBank/DDBJ databases">
        <title>Genome sequence of Streptomyces gilvigriseus MUSC 26.</title>
        <authorList>
            <person name="Lee L.-H."/>
            <person name="Ser H.-L."/>
        </authorList>
    </citation>
    <scope>NUCLEOTIDE SEQUENCE [LARGE SCALE GENOMIC DNA]</scope>
    <source>
        <strain evidence="2 3">MUSC 26</strain>
    </source>
</reference>
<dbReference type="STRING" id="1428644.BIV57_16820"/>
<dbReference type="Proteomes" id="UP000243342">
    <property type="component" value="Unassembled WGS sequence"/>
</dbReference>
<dbReference type="SUPFAM" id="SSF51658">
    <property type="entry name" value="Xylose isomerase-like"/>
    <property type="match status" value="1"/>
</dbReference>
<name>A0A1J7C413_9ACTN</name>
<feature type="domain" description="Xylose isomerase-like TIM barrel" evidence="1">
    <location>
        <begin position="31"/>
        <end position="238"/>
    </location>
</feature>
<dbReference type="InterPro" id="IPR050312">
    <property type="entry name" value="IolE/XylAMocC-like"/>
</dbReference>
<gene>
    <name evidence="2" type="ORF">BIV57_16820</name>
</gene>
<dbReference type="Pfam" id="PF01261">
    <property type="entry name" value="AP_endonuc_2"/>
    <property type="match status" value="1"/>
</dbReference>